<dbReference type="Proteomes" id="UP000225608">
    <property type="component" value="Chromosome"/>
</dbReference>
<feature type="transmembrane region" description="Helical" evidence="9">
    <location>
        <begin position="173"/>
        <end position="191"/>
    </location>
</feature>
<keyword evidence="5 9" id="KW-0812">Transmembrane</keyword>
<reference evidence="10 11" key="1">
    <citation type="submission" date="2017-10" db="EMBL/GenBank/DDBJ databases">
        <title>Complete genome sequence of Collinsella aerofaciens isolated from the gut of a healthy adult Indian.</title>
        <authorList>
            <person name="Bag S."/>
            <person name="Ghosh T.S."/>
            <person name="Das B."/>
        </authorList>
    </citation>
    <scope>NUCLEOTIDE SEQUENCE [LARGE SCALE GENOMIC DNA]</scope>
    <source>
        <strain evidence="11">indica</strain>
    </source>
</reference>
<keyword evidence="6 9" id="KW-1133">Transmembrane helix</keyword>
<evidence type="ECO:0000313" key="11">
    <source>
        <dbReference type="Proteomes" id="UP000225608"/>
    </source>
</evidence>
<evidence type="ECO:0000256" key="8">
    <source>
        <dbReference type="SAM" id="MobiDB-lite"/>
    </source>
</evidence>
<feature type="transmembrane region" description="Helical" evidence="9">
    <location>
        <begin position="230"/>
        <end position="249"/>
    </location>
</feature>
<feature type="transmembrane region" description="Helical" evidence="9">
    <location>
        <begin position="78"/>
        <end position="100"/>
    </location>
</feature>
<comment type="similarity">
    <text evidence="2">Belongs to the autoinducer-2 exporter (AI-2E) (TC 2.A.86) family.</text>
</comment>
<evidence type="ECO:0000256" key="3">
    <source>
        <dbReference type="ARBA" id="ARBA00022448"/>
    </source>
</evidence>
<organism evidence="10 11">
    <name type="scientific">Collinsella aerofaciens</name>
    <dbReference type="NCBI Taxonomy" id="74426"/>
    <lineage>
        <taxon>Bacteria</taxon>
        <taxon>Bacillati</taxon>
        <taxon>Actinomycetota</taxon>
        <taxon>Coriobacteriia</taxon>
        <taxon>Coriobacteriales</taxon>
        <taxon>Coriobacteriaceae</taxon>
        <taxon>Collinsella</taxon>
    </lineage>
</organism>
<evidence type="ECO:0000256" key="9">
    <source>
        <dbReference type="SAM" id="Phobius"/>
    </source>
</evidence>
<dbReference type="GO" id="GO:0005886">
    <property type="term" value="C:plasma membrane"/>
    <property type="evidence" value="ECO:0007669"/>
    <property type="project" value="UniProtKB-SubCell"/>
</dbReference>
<comment type="subcellular location">
    <subcellularLocation>
        <location evidence="1">Cell membrane</location>
        <topology evidence="1">Multi-pass membrane protein</topology>
    </subcellularLocation>
</comment>
<feature type="transmembrane region" description="Helical" evidence="9">
    <location>
        <begin position="48"/>
        <end position="66"/>
    </location>
</feature>
<dbReference type="PANTHER" id="PTHR21716:SF53">
    <property type="entry name" value="PERMEASE PERM-RELATED"/>
    <property type="match status" value="1"/>
</dbReference>
<feature type="region of interest" description="Disordered" evidence="8">
    <location>
        <begin position="438"/>
        <end position="470"/>
    </location>
</feature>
<feature type="transmembrane region" description="Helical" evidence="9">
    <location>
        <begin position="281"/>
        <end position="303"/>
    </location>
</feature>
<protein>
    <submittedName>
        <fullName evidence="10">AI-2E family transporter</fullName>
    </submittedName>
</protein>
<accession>A0A2D1TVU3</accession>
<proteinExistence type="inferred from homology"/>
<evidence type="ECO:0000256" key="1">
    <source>
        <dbReference type="ARBA" id="ARBA00004651"/>
    </source>
</evidence>
<evidence type="ECO:0000256" key="2">
    <source>
        <dbReference type="ARBA" id="ARBA00009773"/>
    </source>
</evidence>
<keyword evidence="4" id="KW-1003">Cell membrane</keyword>
<evidence type="ECO:0000256" key="6">
    <source>
        <dbReference type="ARBA" id="ARBA00022989"/>
    </source>
</evidence>
<sequence>MSEHPLQTDRVLRDTRILTLRIWAVVGCIVIAAVIFNLMGILAPVIEFLAVGSIIAFVMSPITNWLEHHGVGRGIGSLIALIVVVAVLVGVVCILSPILLGQIMEVLSRLPEQLRVAGGDLNEMISHAKTLNNTPLKEYLDDNLSSLVTVASKYVSQIAAELGRGVFPLITNTASQLFVIFLGLVLAYWMACDYPRMHHEICTIIGQEKETSYRFMVAILSRSVGGYMRGMVVTSICGGFLAFIGFMIIGHPYAALMAIFTGIMHLVPVVRPWVSAAIATILGFMFSPMLALWTLIVTMVAQNVTDNVISPKVMQSSVQVHPIMSLTALVIGSALMGPIGMIIAIPLCAALKGIFVYYFENETGRQLVAYDGAVFKGTPYRDADGNPVAAYDALGDDTFIYESELIGNETAPEAKAMPKPELDNPWIKLSGLQPDATGFFKNPFAKDDDSNTDDDTKTGIDGSMDDSDSK</sequence>
<feature type="compositionally biased region" description="Basic and acidic residues" evidence="8">
    <location>
        <begin position="444"/>
        <end position="458"/>
    </location>
</feature>
<feature type="transmembrane region" description="Helical" evidence="9">
    <location>
        <begin position="323"/>
        <end position="351"/>
    </location>
</feature>
<dbReference type="KEGG" id="caer:CSV91_02475"/>
<dbReference type="InterPro" id="IPR002549">
    <property type="entry name" value="AI-2E-like"/>
</dbReference>
<dbReference type="RefSeq" id="WP_099431670.1">
    <property type="nucleotide sequence ID" value="NZ_CP024160.1"/>
</dbReference>
<dbReference type="Pfam" id="PF01594">
    <property type="entry name" value="AI-2E_transport"/>
    <property type="match status" value="1"/>
</dbReference>
<dbReference type="PANTHER" id="PTHR21716">
    <property type="entry name" value="TRANSMEMBRANE PROTEIN"/>
    <property type="match status" value="1"/>
</dbReference>
<evidence type="ECO:0000256" key="4">
    <source>
        <dbReference type="ARBA" id="ARBA00022475"/>
    </source>
</evidence>
<keyword evidence="7 9" id="KW-0472">Membrane</keyword>
<keyword evidence="3" id="KW-0813">Transport</keyword>
<evidence type="ECO:0000313" key="10">
    <source>
        <dbReference type="EMBL" id="ATP53503.1"/>
    </source>
</evidence>
<feature type="transmembrane region" description="Helical" evidence="9">
    <location>
        <begin position="20"/>
        <end position="42"/>
    </location>
</feature>
<gene>
    <name evidence="10" type="ORF">CSV91_02475</name>
</gene>
<dbReference type="AlphaFoldDB" id="A0A2D1TVU3"/>
<evidence type="ECO:0000256" key="7">
    <source>
        <dbReference type="ARBA" id="ARBA00023136"/>
    </source>
</evidence>
<dbReference type="EMBL" id="CP024160">
    <property type="protein sequence ID" value="ATP53503.1"/>
    <property type="molecule type" value="Genomic_DNA"/>
</dbReference>
<evidence type="ECO:0000256" key="5">
    <source>
        <dbReference type="ARBA" id="ARBA00022692"/>
    </source>
</evidence>
<name>A0A2D1TVU3_9ACTN</name>